<dbReference type="Gene3D" id="1.20.5.650">
    <property type="entry name" value="Single helix bin"/>
    <property type="match status" value="1"/>
</dbReference>
<dbReference type="AlphaFoldDB" id="A0A498IZY1"/>
<reference evidence="3 4" key="1">
    <citation type="submission" date="2018-10" db="EMBL/GenBank/DDBJ databases">
        <title>A high-quality apple genome assembly.</title>
        <authorList>
            <person name="Hu J."/>
        </authorList>
    </citation>
    <scope>NUCLEOTIDE SEQUENCE [LARGE SCALE GENOMIC DNA]</scope>
    <source>
        <strain evidence="4">cv. HFTH1</strain>
        <tissue evidence="3">Young leaf</tissue>
    </source>
</reference>
<gene>
    <name evidence="3" type="ORF">DVH24_022144</name>
</gene>
<feature type="region of interest" description="Disordered" evidence="1">
    <location>
        <begin position="46"/>
        <end position="75"/>
    </location>
</feature>
<evidence type="ECO:0000313" key="3">
    <source>
        <dbReference type="EMBL" id="RXH86871.1"/>
    </source>
</evidence>
<organism evidence="3 4">
    <name type="scientific">Malus domestica</name>
    <name type="common">Apple</name>
    <name type="synonym">Pyrus malus</name>
    <dbReference type="NCBI Taxonomy" id="3750"/>
    <lineage>
        <taxon>Eukaryota</taxon>
        <taxon>Viridiplantae</taxon>
        <taxon>Streptophyta</taxon>
        <taxon>Embryophyta</taxon>
        <taxon>Tracheophyta</taxon>
        <taxon>Spermatophyta</taxon>
        <taxon>Magnoliopsida</taxon>
        <taxon>eudicotyledons</taxon>
        <taxon>Gunneridae</taxon>
        <taxon>Pentapetalae</taxon>
        <taxon>rosids</taxon>
        <taxon>fabids</taxon>
        <taxon>Rosales</taxon>
        <taxon>Rosaceae</taxon>
        <taxon>Amygdaloideae</taxon>
        <taxon>Maleae</taxon>
        <taxon>Malus</taxon>
    </lineage>
</organism>
<dbReference type="STRING" id="3750.A0A498IZY1"/>
<dbReference type="InterPro" id="IPR011665">
    <property type="entry name" value="BRF1_TBP-bd_dom"/>
</dbReference>
<feature type="compositionally biased region" description="Basic and acidic residues" evidence="1">
    <location>
        <begin position="120"/>
        <end position="158"/>
    </location>
</feature>
<feature type="domain" description="Brf1 TBP-binding" evidence="2">
    <location>
        <begin position="13"/>
        <end position="76"/>
    </location>
</feature>
<proteinExistence type="predicted"/>
<dbReference type="Proteomes" id="UP000290289">
    <property type="component" value="Chromosome 10"/>
</dbReference>
<evidence type="ECO:0000313" key="4">
    <source>
        <dbReference type="Proteomes" id="UP000290289"/>
    </source>
</evidence>
<sequence length="194" mass="21811">MSTADGHVSESLSDIDDSEVAGYLNSKEAARFKRIIWEVLNKDYDQGKSRKRARKAKKAAPLEKAAKVSTGMNNKERLSSKIDFNALKKLNEDLGPGFEGGTESNCPGFEGGTESNCGSRGDERLSNQRRNSFEGSHDEELERENTYSEEVEAGKSYEDDTYVANDEYSRYNYDEECNSNEGYNNDDGYDFDKL</sequence>
<evidence type="ECO:0000256" key="1">
    <source>
        <dbReference type="SAM" id="MobiDB-lite"/>
    </source>
</evidence>
<dbReference type="EMBL" id="RDQH01000336">
    <property type="protein sequence ID" value="RXH86871.1"/>
    <property type="molecule type" value="Genomic_DNA"/>
</dbReference>
<protein>
    <recommendedName>
        <fullName evidence="2">Brf1 TBP-binding domain-containing protein</fullName>
    </recommendedName>
</protein>
<feature type="compositionally biased region" description="Basic residues" evidence="1">
    <location>
        <begin position="49"/>
        <end position="58"/>
    </location>
</feature>
<keyword evidence="4" id="KW-1185">Reference proteome</keyword>
<feature type="region of interest" description="Disordered" evidence="1">
    <location>
        <begin position="95"/>
        <end position="194"/>
    </location>
</feature>
<comment type="caution">
    <text evidence="3">The sequence shown here is derived from an EMBL/GenBank/DDBJ whole genome shotgun (WGS) entry which is preliminary data.</text>
</comment>
<dbReference type="Pfam" id="PF07741">
    <property type="entry name" value="BRF1"/>
    <property type="match status" value="1"/>
</dbReference>
<accession>A0A498IZY1</accession>
<name>A0A498IZY1_MALDO</name>
<evidence type="ECO:0000259" key="2">
    <source>
        <dbReference type="Pfam" id="PF07741"/>
    </source>
</evidence>